<dbReference type="GO" id="GO:0005096">
    <property type="term" value="F:GTPase activator activity"/>
    <property type="evidence" value="ECO:0007669"/>
    <property type="project" value="InterPro"/>
</dbReference>
<dbReference type="InterPro" id="IPR032675">
    <property type="entry name" value="LRR_dom_sf"/>
</dbReference>
<dbReference type="PhylomeDB" id="A0A0G4G809"/>
<dbReference type="GO" id="GO:0006913">
    <property type="term" value="P:nucleocytoplasmic transport"/>
    <property type="evidence" value="ECO:0007669"/>
    <property type="project" value="TreeGrafter"/>
</dbReference>
<dbReference type="PANTHER" id="PTHR24113:SF15">
    <property type="entry name" value="NACHT DOMAIN-CONTAINING PROTEIN"/>
    <property type="match status" value="1"/>
</dbReference>
<evidence type="ECO:0000313" key="2">
    <source>
        <dbReference type="EMBL" id="CEM24638.1"/>
    </source>
</evidence>
<organism evidence="2">
    <name type="scientific">Chromera velia CCMP2878</name>
    <dbReference type="NCBI Taxonomy" id="1169474"/>
    <lineage>
        <taxon>Eukaryota</taxon>
        <taxon>Sar</taxon>
        <taxon>Alveolata</taxon>
        <taxon>Colpodellida</taxon>
        <taxon>Chromeraceae</taxon>
        <taxon>Chromera</taxon>
    </lineage>
</organism>
<accession>A0A0G4G809</accession>
<protein>
    <submittedName>
        <fullName evidence="2">Uncharacterized protein</fullName>
    </submittedName>
</protein>
<dbReference type="SMART" id="SM00368">
    <property type="entry name" value="LRR_RI"/>
    <property type="match status" value="5"/>
</dbReference>
<feature type="region of interest" description="Disordered" evidence="1">
    <location>
        <begin position="38"/>
        <end position="62"/>
    </location>
</feature>
<reference evidence="2" key="1">
    <citation type="submission" date="2014-11" db="EMBL/GenBank/DDBJ databases">
        <authorList>
            <person name="Otto D Thomas"/>
            <person name="Naeem Raeece"/>
        </authorList>
    </citation>
    <scope>NUCLEOTIDE SEQUENCE</scope>
</reference>
<dbReference type="InterPro" id="IPR027038">
    <property type="entry name" value="RanGap"/>
</dbReference>
<dbReference type="AlphaFoldDB" id="A0A0G4G809"/>
<evidence type="ECO:0000256" key="1">
    <source>
        <dbReference type="SAM" id="MobiDB-lite"/>
    </source>
</evidence>
<dbReference type="GO" id="GO:0005829">
    <property type="term" value="C:cytosol"/>
    <property type="evidence" value="ECO:0007669"/>
    <property type="project" value="TreeGrafter"/>
</dbReference>
<name>A0A0G4G809_9ALVE</name>
<dbReference type="SUPFAM" id="SSF52047">
    <property type="entry name" value="RNI-like"/>
    <property type="match status" value="1"/>
</dbReference>
<proteinExistence type="predicted"/>
<sequence length="695" mass="75337">MIFIYEKWTSRRTEKWTSQLFPKMLPLTADFPWFHPQKEGFRSSHQEEGSDQEKEESAYGSRESKVKSKTQCACAVVVGSCQGTCALGARNSTAMMKAGRISGFEPGERSLRIPFPLFNFGKARRPKPRGPSACHGPLRARLCRLLLESSVGGRGTDRGKGPDGDLEGQLRVLSFAGCGMGGEDLAEILSLLPLFLQTLDVKGNDLRGGAMTAFRSKLSESNSLTVSSLPVSLRVLILDDCSITCEALEGLSATFKEGKMRKLVVLSLSDNPFETSPGFSALCCAFEEEKALEALEVLRVRSSRINSKGVKAFAEVFAQGRLPSLREVDFGRDKYQLGYSLVVCGAIALADATRTVRSVLPQMTRLHTIDLIGRDIQQKGIQAFLEVYQQQNQREQGGEAGKGLCEDLRLCTSSLSDVQAKTICSGGLPCLKALEVHRGAMNAVLEVVESSPGPGHLRVPALHLIEMVAVSAGTLGAMTRCLRGPSLSACLRQLHLNKMPYNQTPLPSSQVVREFFVSLSSAHLETLSTLFLNGLGVRDAECELLAEGLRNNRFPSLRRLSIEHEPPTHITGKGIKALMEAGTVEKPLEMEDLGLALTYAAGQEEGTAAIAKALGEGRLPKLRKLDLRTTGMKDPGMKNLAGALLMNDLPSLRHVLLSFNAATEAGHTAFLESIMQAPSWGTKQAACGSWQEAFG</sequence>
<dbReference type="VEuPathDB" id="CryptoDB:Cvel_4294"/>
<dbReference type="GO" id="GO:0031267">
    <property type="term" value="F:small GTPase binding"/>
    <property type="evidence" value="ECO:0007669"/>
    <property type="project" value="TreeGrafter"/>
</dbReference>
<dbReference type="PANTHER" id="PTHR24113">
    <property type="entry name" value="RAN GTPASE-ACTIVATING PROTEIN 1"/>
    <property type="match status" value="1"/>
</dbReference>
<gene>
    <name evidence="2" type="ORF">Cvel_4294</name>
</gene>
<dbReference type="GO" id="GO:0005634">
    <property type="term" value="C:nucleus"/>
    <property type="evidence" value="ECO:0007669"/>
    <property type="project" value="TreeGrafter"/>
</dbReference>
<dbReference type="Gene3D" id="3.80.10.10">
    <property type="entry name" value="Ribonuclease Inhibitor"/>
    <property type="match status" value="3"/>
</dbReference>
<dbReference type="GO" id="GO:0048471">
    <property type="term" value="C:perinuclear region of cytoplasm"/>
    <property type="evidence" value="ECO:0007669"/>
    <property type="project" value="TreeGrafter"/>
</dbReference>
<dbReference type="EMBL" id="CDMZ01000959">
    <property type="protein sequence ID" value="CEM24638.1"/>
    <property type="molecule type" value="Genomic_DNA"/>
</dbReference>